<evidence type="ECO:0000313" key="15">
    <source>
        <dbReference type="EMBL" id="EIW20544.1"/>
    </source>
</evidence>
<organism evidence="15 16">
    <name type="scientific">Pelosinus fermentans B4</name>
    <dbReference type="NCBI Taxonomy" id="1149862"/>
    <lineage>
        <taxon>Bacteria</taxon>
        <taxon>Bacillati</taxon>
        <taxon>Bacillota</taxon>
        <taxon>Negativicutes</taxon>
        <taxon>Selenomonadales</taxon>
        <taxon>Sporomusaceae</taxon>
        <taxon>Pelosinus</taxon>
    </lineage>
</organism>
<dbReference type="GO" id="GO:0000155">
    <property type="term" value="F:phosphorelay sensor kinase activity"/>
    <property type="evidence" value="ECO:0007669"/>
    <property type="project" value="InterPro"/>
</dbReference>
<dbReference type="Gene3D" id="1.10.1760.20">
    <property type="match status" value="1"/>
</dbReference>
<feature type="domain" description="Histidine kinase/HSP90-like ATPase" evidence="12">
    <location>
        <begin position="443"/>
        <end position="540"/>
    </location>
</feature>
<accession>I9LJ26</accession>
<dbReference type="EMBL" id="AKVJ01000006">
    <property type="protein sequence ID" value="EIW20544.1"/>
    <property type="molecule type" value="Genomic_DNA"/>
</dbReference>
<dbReference type="GO" id="GO:0005886">
    <property type="term" value="C:plasma membrane"/>
    <property type="evidence" value="ECO:0007669"/>
    <property type="project" value="UniProtKB-SubCell"/>
</dbReference>
<dbReference type="OrthoDB" id="9809348at2"/>
<dbReference type="RefSeq" id="WP_007930909.1">
    <property type="nucleotide sequence ID" value="NZ_AKVJ01000006.1"/>
</dbReference>
<reference evidence="15 16" key="1">
    <citation type="journal article" date="2012" name="J. Bacteriol.">
        <title>Draft Genome Sequences for Two Metal-Reducing Pelosinus fermentans Strains Isolated from a Cr(VI)-Contaminated Site and for Type Strain R7.</title>
        <authorList>
            <person name="Brown S.D."/>
            <person name="Podar M."/>
            <person name="Klingeman D.M."/>
            <person name="Johnson C.M."/>
            <person name="Yang Z.K."/>
            <person name="Utturkar S.M."/>
            <person name="Land M.L."/>
            <person name="Mosher J.J."/>
            <person name="Hurt R.A.Jr."/>
            <person name="Phelps T.J."/>
            <person name="Palumbo A.V."/>
            <person name="Arkin A.P."/>
            <person name="Hazen T.C."/>
            <person name="Elias D.A."/>
        </authorList>
    </citation>
    <scope>NUCLEOTIDE SEQUENCE [LARGE SCALE GENOMIC DNA]</scope>
    <source>
        <strain evidence="15 16">B4</strain>
    </source>
</reference>
<keyword evidence="6" id="KW-0418">Kinase</keyword>
<dbReference type="PANTHER" id="PTHR34220:SF7">
    <property type="entry name" value="SENSOR HISTIDINE KINASE YPDA"/>
    <property type="match status" value="1"/>
</dbReference>
<keyword evidence="15" id="KW-0675">Receptor</keyword>
<evidence type="ECO:0000256" key="10">
    <source>
        <dbReference type="ARBA" id="ARBA00023136"/>
    </source>
</evidence>
<dbReference type="SUPFAM" id="SSF55874">
    <property type="entry name" value="ATPase domain of HSP90 chaperone/DNA topoisomerase II/histidine kinase"/>
    <property type="match status" value="1"/>
</dbReference>
<feature type="transmembrane region" description="Helical" evidence="11">
    <location>
        <begin position="167"/>
        <end position="188"/>
    </location>
</feature>
<dbReference type="GO" id="GO:0005524">
    <property type="term" value="F:ATP binding"/>
    <property type="evidence" value="ECO:0007669"/>
    <property type="project" value="UniProtKB-KW"/>
</dbReference>
<feature type="transmembrane region" description="Helical" evidence="11">
    <location>
        <begin position="99"/>
        <end position="120"/>
    </location>
</feature>
<protein>
    <submittedName>
        <fullName evidence="15">5TM Receptors of the LytS-YhcK type transmembrane region</fullName>
    </submittedName>
</protein>
<keyword evidence="9" id="KW-0902">Two-component regulatory system</keyword>
<dbReference type="InterPro" id="IPR010559">
    <property type="entry name" value="Sig_transdc_His_kin_internal"/>
</dbReference>
<evidence type="ECO:0000256" key="11">
    <source>
        <dbReference type="SAM" id="Phobius"/>
    </source>
</evidence>
<evidence type="ECO:0000256" key="7">
    <source>
        <dbReference type="ARBA" id="ARBA00022840"/>
    </source>
</evidence>
<evidence type="ECO:0000256" key="4">
    <source>
        <dbReference type="ARBA" id="ARBA00022692"/>
    </source>
</evidence>
<keyword evidence="10 11" id="KW-0472">Membrane</keyword>
<dbReference type="InterPro" id="IPR036890">
    <property type="entry name" value="HATPase_C_sf"/>
</dbReference>
<dbReference type="Gene3D" id="3.30.565.10">
    <property type="entry name" value="Histidine kinase-like ATPase, C-terminal domain"/>
    <property type="match status" value="1"/>
</dbReference>
<gene>
    <name evidence="15" type="ORF">FB4_2163</name>
</gene>
<dbReference type="Pfam" id="PF02518">
    <property type="entry name" value="HATPase_c"/>
    <property type="match status" value="1"/>
</dbReference>
<feature type="transmembrane region" description="Helical" evidence="11">
    <location>
        <begin position="42"/>
        <end position="61"/>
    </location>
</feature>
<dbReference type="PANTHER" id="PTHR34220">
    <property type="entry name" value="SENSOR HISTIDINE KINASE YPDA"/>
    <property type="match status" value="1"/>
</dbReference>
<evidence type="ECO:0000259" key="13">
    <source>
        <dbReference type="Pfam" id="PF06580"/>
    </source>
</evidence>
<dbReference type="InterPro" id="IPR011620">
    <property type="entry name" value="Sig_transdc_His_kinase_LytS_TM"/>
</dbReference>
<keyword evidence="7" id="KW-0067">ATP-binding</keyword>
<dbReference type="InterPro" id="IPR050640">
    <property type="entry name" value="Bact_2-comp_sensor_kinase"/>
</dbReference>
<feature type="transmembrane region" description="Helical" evidence="11">
    <location>
        <begin position="73"/>
        <end position="93"/>
    </location>
</feature>
<feature type="domain" description="Signal transduction histidine kinase internal region" evidence="13">
    <location>
        <begin position="345"/>
        <end position="423"/>
    </location>
</feature>
<evidence type="ECO:0000256" key="3">
    <source>
        <dbReference type="ARBA" id="ARBA00022679"/>
    </source>
</evidence>
<feature type="transmembrane region" description="Helical" evidence="11">
    <location>
        <begin position="12"/>
        <end position="30"/>
    </location>
</feature>
<keyword evidence="2" id="KW-1003">Cell membrane</keyword>
<dbReference type="Pfam" id="PF07694">
    <property type="entry name" value="5TM-5TMR_LYT"/>
    <property type="match status" value="1"/>
</dbReference>
<dbReference type="Proteomes" id="UP000004324">
    <property type="component" value="Unassembled WGS sequence"/>
</dbReference>
<dbReference type="Pfam" id="PF06580">
    <property type="entry name" value="His_kinase"/>
    <property type="match status" value="1"/>
</dbReference>
<keyword evidence="8 11" id="KW-1133">Transmembrane helix</keyword>
<evidence type="ECO:0000256" key="8">
    <source>
        <dbReference type="ARBA" id="ARBA00022989"/>
    </source>
</evidence>
<keyword evidence="5" id="KW-0547">Nucleotide-binding</keyword>
<dbReference type="GO" id="GO:0071555">
    <property type="term" value="P:cell wall organization"/>
    <property type="evidence" value="ECO:0007669"/>
    <property type="project" value="InterPro"/>
</dbReference>
<proteinExistence type="predicted"/>
<evidence type="ECO:0000256" key="9">
    <source>
        <dbReference type="ARBA" id="ARBA00023012"/>
    </source>
</evidence>
<keyword evidence="16" id="KW-1185">Reference proteome</keyword>
<evidence type="ECO:0000256" key="6">
    <source>
        <dbReference type="ARBA" id="ARBA00022777"/>
    </source>
</evidence>
<keyword evidence="3" id="KW-0808">Transferase</keyword>
<feature type="transmembrane region" description="Helical" evidence="11">
    <location>
        <begin position="132"/>
        <end position="155"/>
    </location>
</feature>
<name>I9LJ26_9FIRM</name>
<evidence type="ECO:0000256" key="5">
    <source>
        <dbReference type="ARBA" id="ARBA00022741"/>
    </source>
</evidence>
<evidence type="ECO:0000256" key="2">
    <source>
        <dbReference type="ARBA" id="ARBA00022475"/>
    </source>
</evidence>
<sequence>MDLKLIFDLLSDMALIAMAAYLFGRTPYIIQCVHNPFTFKNWAVLTFIFSVLSSLCTFNGVPIGGALASMRLVGTLMSGIMCGPLVGFSVGIIAGIHRYLVGGFTAEVCAIATVLGGLFAGMIRHKIGLNNLTWKTAALVAFMVEVLQKSLVLVFAKPFEAAWNLELLIAFPTTLVTVLGTSVFMLIIKDIQIQQELYGAKAAELSLEIAHRTLPYLRHGLTLTSAKETGKIIYELTKMDAVSISNNKEVLAFIGSESQNHTIESPLAAKQKIVKDIPDDFVSDSFVVATLTAHGAVAGTIKLSRSAGRVISEMDIRIADGVAKLLSGQIELAEIDHQKKMRKKAEFKALQAQINPHFLFNTINIIMSFCRTNPDTARKLLEHLATMLHYNFTNHEDFVTLEEEINTIHAYLEIAKSRFGSRLQIKTNIDPNLLHTKIPVLSIQPLAENAIQHGLFPKIAECVLSIDVYRQEDDVVICVTDNGIGMNMDKVERLFATHSEGIGIRNVYMRLKGIYGQHYGLNIDSKPGYGTVTTIRIPYERKAIQHAY</sequence>
<dbReference type="PATRIC" id="fig|1149862.3.peg.438"/>
<dbReference type="AlphaFoldDB" id="I9LJ26"/>
<evidence type="ECO:0000256" key="1">
    <source>
        <dbReference type="ARBA" id="ARBA00004651"/>
    </source>
</evidence>
<dbReference type="InterPro" id="IPR003594">
    <property type="entry name" value="HATPase_dom"/>
</dbReference>
<comment type="subcellular location">
    <subcellularLocation>
        <location evidence="1">Cell membrane</location>
        <topology evidence="1">Multi-pass membrane protein</topology>
    </subcellularLocation>
</comment>
<comment type="caution">
    <text evidence="15">The sequence shown here is derived from an EMBL/GenBank/DDBJ whole genome shotgun (WGS) entry which is preliminary data.</text>
</comment>
<feature type="domain" description="Signal transduction histidine kinase 5TM receptor LytS transmembrane region" evidence="14">
    <location>
        <begin position="33"/>
        <end position="190"/>
    </location>
</feature>
<evidence type="ECO:0000259" key="14">
    <source>
        <dbReference type="Pfam" id="PF07694"/>
    </source>
</evidence>
<evidence type="ECO:0000313" key="16">
    <source>
        <dbReference type="Proteomes" id="UP000004324"/>
    </source>
</evidence>
<evidence type="ECO:0000259" key="12">
    <source>
        <dbReference type="Pfam" id="PF02518"/>
    </source>
</evidence>
<keyword evidence="4 11" id="KW-0812">Transmembrane</keyword>